<dbReference type="Pfam" id="PF14529">
    <property type="entry name" value="Exo_endo_phos_2"/>
    <property type="match status" value="1"/>
</dbReference>
<dbReference type="GO" id="GO:0003964">
    <property type="term" value="F:RNA-directed DNA polymerase activity"/>
    <property type="evidence" value="ECO:0007669"/>
    <property type="project" value="UniProtKB-KW"/>
</dbReference>
<dbReference type="InterPro" id="IPR012337">
    <property type="entry name" value="RNaseH-like_sf"/>
</dbReference>
<proteinExistence type="predicted"/>
<dbReference type="InterPro" id="IPR043502">
    <property type="entry name" value="DNA/RNA_pol_sf"/>
</dbReference>
<dbReference type="CDD" id="cd09276">
    <property type="entry name" value="Rnase_HI_RT_non_LTR"/>
    <property type="match status" value="1"/>
</dbReference>
<dbReference type="PROSITE" id="PS50878">
    <property type="entry name" value="RT_POL"/>
    <property type="match status" value="1"/>
</dbReference>
<evidence type="ECO:0000313" key="3">
    <source>
        <dbReference type="EMBL" id="OOQ89731.1"/>
    </source>
</evidence>
<dbReference type="EMBL" id="LJBN01000103">
    <property type="protein sequence ID" value="OOQ89731.1"/>
    <property type="molecule type" value="Genomic_DNA"/>
</dbReference>
<evidence type="ECO:0000259" key="1">
    <source>
        <dbReference type="PROSITE" id="PS50878"/>
    </source>
</evidence>
<protein>
    <submittedName>
        <fullName evidence="3">Putative reverse transcriptase</fullName>
    </submittedName>
</protein>
<dbReference type="Pfam" id="PF00078">
    <property type="entry name" value="RVT_1"/>
    <property type="match status" value="1"/>
</dbReference>
<organism evidence="3 4">
    <name type="scientific">Penicillium brasilianum</name>
    <dbReference type="NCBI Taxonomy" id="104259"/>
    <lineage>
        <taxon>Eukaryota</taxon>
        <taxon>Fungi</taxon>
        <taxon>Dikarya</taxon>
        <taxon>Ascomycota</taxon>
        <taxon>Pezizomycotina</taxon>
        <taxon>Eurotiomycetes</taxon>
        <taxon>Eurotiomycetidae</taxon>
        <taxon>Eurotiales</taxon>
        <taxon>Aspergillaceae</taxon>
        <taxon>Penicillium</taxon>
    </lineage>
</organism>
<dbReference type="InterPro" id="IPR000477">
    <property type="entry name" value="RT_dom"/>
</dbReference>
<feature type="domain" description="RNase H type-1" evidence="2">
    <location>
        <begin position="1164"/>
        <end position="1306"/>
    </location>
</feature>
<dbReference type="PANTHER" id="PTHR33481:SF1">
    <property type="entry name" value="ENDONUCLEASE_EXONUCLEASE_PHOSPHATASE DOMAIN-CONTAINING PROTEIN-RELATED"/>
    <property type="match status" value="1"/>
</dbReference>
<dbReference type="SUPFAM" id="SSF56672">
    <property type="entry name" value="DNA/RNA polymerases"/>
    <property type="match status" value="1"/>
</dbReference>
<dbReference type="InterPro" id="IPR002156">
    <property type="entry name" value="RNaseH_domain"/>
</dbReference>
<keyword evidence="3" id="KW-0695">RNA-directed DNA polymerase</keyword>
<sequence length="1502" mass="167268">MPSNRERVLNANHDAQALLKALRSKQNGAKAPEAQYAKIADFLKGVEALTKDLLLTPLQTDWQAELAAIRKDMQDIKTVVKPPARQTVRSFAEQARMAPAPVHYLSSSSSGSAPARASDIARDREVVVCLGDRSQVSLYRRMTSAELTKRANQARAKAAQSARDPTPALAQEAEILRVHREKWTKGLYKTAFVYLLTWGVIVHDVNVRSLGINRASEDLPQERVIKDLLATNTHFWGTEAEITKVFWLVTPTGKSGSLVLEFTSPIPANAAITYGVLWDSNNLTVVTHELLFPLAGGGERARVCVFISKKIGEYTHLAHSRDCQEVRIKTESPGGGELRIVNTYNDQQQGTALGLLQERLLPIHEQKGVSYLVLGDFNLHHPVWGGDDAPRDAKAEDLLDLMEAAGLDSWLAPGTVTRDQAGSQSTIDLVLASYSLREQMLACEVDRDVHADSDHLPILTLLEINVPETADPIKRRNWKAMDVEKFLTFVSANLQDWMCLTGQPSAAQQSAPWAKPSVWARQGWTPECTEAIKAARRQRRQYTRTHEKEDWKEYTLARNEKGRVIGKALKQGFRQWVRETVERGPRGLWKVSKWARTRDQLGSSNIPTLHPPEGGTPAETNQQKVDLLRQVFFPLPPAADLSDIINLNLTPLNQIEFPPVNQQEVRDAIKRAPPDKAPGEDGVPNRVWKILAENNHEFVAILTAIFDAFALLNTLGKILESIVATRVAWAVEEHGLLPKTHLGGRKGISVDHAIQLILDRVHRAWGRGKKASMLLLDVAGAYDNVSHERLLHNIKKLRLGYFEPWIASFLSNRSTRIKLLGYLLDSFPTPTGIPQGSPISPILFLLFNAPLITACGLRIGTAQSASFGWVDDVAVLVESDSYYTNTTTLEKILDKASLWAKRHAARFAPDKFELIHFTNPNETGITQNPTTTNVGSDIFDFAAQHPEGNDQMPVQHDNLSIQPTQSAKYLGVWLDKHLDFNTHRQKLLAKANSSLEALRAITGSVWGASLMAMRRVYQAVVIPQMLYGVSAWFCPTARAMPAGELRRTINEFTKIQRRAAILIGGAFKSTSAAALNIELFLTPIHLLMDQIIQEIAIRIQTGAAWKKDGTLNQQGTWESRRAFVLALWEARILCVIDQDAEVARASHDKIKMESESLQQPTQDRGPAVLFFTDGSGYEGQVGSSAVAPREGVYQRRYLGTTEESTVYVAELNGIEMAIAKAQSNQGKRMVIFSDCQAAIQAVQNPKRSSGQYVLRSIYDHVRTLRSLQQQQTPTFDQIPIEIRWIPAHVGVPGNETADVEAKLAATGGVGSGTDQLPAGDSAANKIQSRSDRVLLAATAKRRVRRRIKERWAQEWAKERTGKPNQRLVKAPDKKVLRLFESLSKPYTSILIQMRSMRIALNHFLYKIKVVESDQCYCGEGSQTPRHILMQCPLYADLRKTFLDKISLTDLGNSTDYDAIVSHSQATRYVAEFMLQTGLLGQFRHVEIEPEPPTEGDENNEPG</sequence>
<dbReference type="GO" id="GO:0004523">
    <property type="term" value="F:RNA-DNA hybrid ribonuclease activity"/>
    <property type="evidence" value="ECO:0007669"/>
    <property type="project" value="InterPro"/>
</dbReference>
<dbReference type="PANTHER" id="PTHR33481">
    <property type="entry name" value="REVERSE TRANSCRIPTASE"/>
    <property type="match status" value="1"/>
</dbReference>
<dbReference type="InterPro" id="IPR036397">
    <property type="entry name" value="RNaseH_sf"/>
</dbReference>
<dbReference type="CDD" id="cd01650">
    <property type="entry name" value="RT_nLTR_like"/>
    <property type="match status" value="1"/>
</dbReference>
<keyword evidence="3" id="KW-0808">Transferase</keyword>
<keyword evidence="3" id="KW-0548">Nucleotidyltransferase</keyword>
<comment type="caution">
    <text evidence="3">The sequence shown here is derived from an EMBL/GenBank/DDBJ whole genome shotgun (WGS) entry which is preliminary data.</text>
</comment>
<dbReference type="Gene3D" id="3.30.420.10">
    <property type="entry name" value="Ribonuclease H-like superfamily/Ribonuclease H"/>
    <property type="match status" value="1"/>
</dbReference>
<dbReference type="InterPro" id="IPR036691">
    <property type="entry name" value="Endo/exonu/phosph_ase_sf"/>
</dbReference>
<evidence type="ECO:0000259" key="2">
    <source>
        <dbReference type="PROSITE" id="PS50879"/>
    </source>
</evidence>
<dbReference type="PROSITE" id="PS50879">
    <property type="entry name" value="RNASE_H_1"/>
    <property type="match status" value="1"/>
</dbReference>
<dbReference type="SUPFAM" id="SSF56219">
    <property type="entry name" value="DNase I-like"/>
    <property type="match status" value="1"/>
</dbReference>
<name>A0A1S9RWM2_PENBI</name>
<reference evidence="4" key="1">
    <citation type="submission" date="2015-09" db="EMBL/GenBank/DDBJ databases">
        <authorList>
            <person name="Fill T.P."/>
            <person name="Baretta J.F."/>
            <person name="de Almeida L.G."/>
            <person name="Rocha M."/>
            <person name="de Souza D.H."/>
            <person name="Malavazi I."/>
            <person name="Cerdeira L.T."/>
            <person name="Hong H."/>
            <person name="Samborskyy M."/>
            <person name="de Vasconcelos A.T."/>
            <person name="Leadlay P."/>
            <person name="Rodrigues-Filho E."/>
        </authorList>
    </citation>
    <scope>NUCLEOTIDE SEQUENCE [LARGE SCALE GENOMIC DNA]</scope>
    <source>
        <strain evidence="4">LaBioMMi 136</strain>
    </source>
</reference>
<dbReference type="Gene3D" id="3.60.10.10">
    <property type="entry name" value="Endonuclease/exonuclease/phosphatase"/>
    <property type="match status" value="1"/>
</dbReference>
<dbReference type="Pfam" id="PF00075">
    <property type="entry name" value="RNase_H"/>
    <property type="match status" value="1"/>
</dbReference>
<dbReference type="InterPro" id="IPR005135">
    <property type="entry name" value="Endo/exonuclease/phosphatase"/>
</dbReference>
<accession>A0A1S9RWM2</accession>
<evidence type="ECO:0000313" key="4">
    <source>
        <dbReference type="Proteomes" id="UP000190744"/>
    </source>
</evidence>
<gene>
    <name evidence="3" type="ORF">PEBR_07116</name>
</gene>
<dbReference type="Proteomes" id="UP000190744">
    <property type="component" value="Unassembled WGS sequence"/>
</dbReference>
<feature type="domain" description="Reverse transcriptase" evidence="1">
    <location>
        <begin position="671"/>
        <end position="938"/>
    </location>
</feature>
<dbReference type="SUPFAM" id="SSF53098">
    <property type="entry name" value="Ribonuclease H-like"/>
    <property type="match status" value="1"/>
</dbReference>
<dbReference type="GO" id="GO:0003676">
    <property type="term" value="F:nucleic acid binding"/>
    <property type="evidence" value="ECO:0007669"/>
    <property type="project" value="InterPro"/>
</dbReference>